<evidence type="ECO:0008006" key="4">
    <source>
        <dbReference type="Google" id="ProtNLM"/>
    </source>
</evidence>
<organism evidence="3">
    <name type="scientific">Rhipicephalus zambeziensis</name>
    <dbReference type="NCBI Taxonomy" id="60191"/>
    <lineage>
        <taxon>Eukaryota</taxon>
        <taxon>Metazoa</taxon>
        <taxon>Ecdysozoa</taxon>
        <taxon>Arthropoda</taxon>
        <taxon>Chelicerata</taxon>
        <taxon>Arachnida</taxon>
        <taxon>Acari</taxon>
        <taxon>Parasitiformes</taxon>
        <taxon>Ixodida</taxon>
        <taxon>Ixodoidea</taxon>
        <taxon>Ixodidae</taxon>
        <taxon>Rhipicephalinae</taxon>
        <taxon>Rhipicephalus</taxon>
        <taxon>Rhipicephalus</taxon>
    </lineage>
</organism>
<name>A0A224Y7C0_9ACAR</name>
<protein>
    <recommendedName>
        <fullName evidence="4">Evasin</fullName>
    </recommendedName>
</protein>
<reference evidence="3" key="1">
    <citation type="journal article" date="2017" name="Parasit. Vectors">
        <title>Sialotranscriptomics of Rhipicephalus zambeziensis reveals intricate expression profiles of secretory proteins and suggests tight temporal transcriptional regulation during blood-feeding.</title>
        <authorList>
            <person name="de Castro M.H."/>
            <person name="de Klerk D."/>
            <person name="Pienaar R."/>
            <person name="Rees D.J.G."/>
            <person name="Mans B.J."/>
        </authorList>
    </citation>
    <scope>NUCLEOTIDE SEQUENCE</scope>
    <source>
        <tissue evidence="3">Salivary glands</tissue>
    </source>
</reference>
<evidence type="ECO:0000256" key="1">
    <source>
        <dbReference type="SAM" id="MobiDB-lite"/>
    </source>
</evidence>
<feature type="compositionally biased region" description="Basic and acidic residues" evidence="1">
    <location>
        <begin position="31"/>
        <end position="40"/>
    </location>
</feature>
<dbReference type="EMBL" id="GFPF01002331">
    <property type="protein sequence ID" value="MAA13477.1"/>
    <property type="molecule type" value="Transcribed_RNA"/>
</dbReference>
<feature type="region of interest" description="Disordered" evidence="1">
    <location>
        <begin position="31"/>
        <end position="60"/>
    </location>
</feature>
<evidence type="ECO:0000256" key="2">
    <source>
        <dbReference type="SAM" id="SignalP"/>
    </source>
</evidence>
<keyword evidence="2" id="KW-0732">Signal</keyword>
<dbReference type="AlphaFoldDB" id="A0A224Y7C0"/>
<proteinExistence type="predicted"/>
<feature type="signal peptide" evidence="2">
    <location>
        <begin position="1"/>
        <end position="19"/>
    </location>
</feature>
<evidence type="ECO:0000313" key="3">
    <source>
        <dbReference type="EMBL" id="MAA13477.1"/>
    </source>
</evidence>
<sequence length="106" mass="11477">MKVKHLQVAFLALASLCFSAHVLQVQRKGDLENISERSAPERASPGTRSSRPHASCKDSRGAARHEGEWCLLGAFGNSTNKPFSCMVGKCKNGVCALEYFSECSTS</sequence>
<accession>A0A224Y7C0</accession>
<feature type="chain" id="PRO_5012397936" description="Evasin" evidence="2">
    <location>
        <begin position="20"/>
        <end position="106"/>
    </location>
</feature>